<dbReference type="RefSeq" id="WP_035077070.1">
    <property type="nucleotide sequence ID" value="NZ_JMIH01000024.1"/>
</dbReference>
<dbReference type="Proteomes" id="UP000027821">
    <property type="component" value="Unassembled WGS sequence"/>
</dbReference>
<reference evidence="2 3" key="1">
    <citation type="submission" date="2014-04" db="EMBL/GenBank/DDBJ databases">
        <title>Characterization and application of a salt tolerant electro-active bacterium.</title>
        <authorList>
            <person name="Yang L."/>
            <person name="Wei S."/>
            <person name="Tay Q.X.M."/>
        </authorList>
    </citation>
    <scope>NUCLEOTIDE SEQUENCE [LARGE SCALE GENOMIC DNA]</scope>
    <source>
        <strain evidence="2 3">LY1</strain>
    </source>
</reference>
<proteinExistence type="predicted"/>
<feature type="signal peptide" evidence="1">
    <location>
        <begin position="1"/>
        <end position="19"/>
    </location>
</feature>
<keyword evidence="1" id="KW-0732">Signal</keyword>
<name>A0A074KW69_9BACT</name>
<protein>
    <submittedName>
        <fullName evidence="2">Starch-binding protein</fullName>
    </submittedName>
</protein>
<accession>A0A074KW69</accession>
<dbReference type="eggNOG" id="COG0521">
    <property type="taxonomic scope" value="Bacteria"/>
</dbReference>
<dbReference type="InterPro" id="IPR041662">
    <property type="entry name" value="SusD-like_2"/>
</dbReference>
<dbReference type="Pfam" id="PF12741">
    <property type="entry name" value="SusD-like"/>
    <property type="match status" value="1"/>
</dbReference>
<dbReference type="SUPFAM" id="SSF48452">
    <property type="entry name" value="TPR-like"/>
    <property type="match status" value="1"/>
</dbReference>
<dbReference type="AlphaFoldDB" id="A0A074KW69"/>
<evidence type="ECO:0000313" key="2">
    <source>
        <dbReference type="EMBL" id="KEO72490.1"/>
    </source>
</evidence>
<dbReference type="OrthoDB" id="973072at2"/>
<evidence type="ECO:0000256" key="1">
    <source>
        <dbReference type="SAM" id="SignalP"/>
    </source>
</evidence>
<dbReference type="Pfam" id="PF12771">
    <property type="entry name" value="SusD-like_2"/>
    <property type="match status" value="1"/>
</dbReference>
<keyword evidence="3" id="KW-1185">Reference proteome</keyword>
<gene>
    <name evidence="2" type="ORF">EL17_17280</name>
</gene>
<sequence length="547" mass="61110">MKKKIYSFIFALSTLLVSSCDLDLLDSPNVVTAETASPTFLLNKIQIDYAALFNTTSTNGMRLTRMMSQPNSLYELAYVSVEYNTIWVNSYANILNDIKFLENLNESSPVPRHIGIAKVFKSMVLMTLVDYFNDIPFSQALDPNNLNPALDGGESVYAAAYQALQEAKLSLAMDTPNLPVDFYYNNDVARWIKLINSLELKYHLNRRLIDEAGSTSAINALVTTNNFISAGDDFVFRYGTSQSNPDSRHPRFSQYGSGGGDYQSTWYMWNLTEAKGFDDPRARYYIYRQVLVNPTDPDKLRCINEIAPSHYLAGGWPFCLPGNRGYWGRDHLNNEGIPPDGLEQSVYGIYPAGGKFDNDAGQDVGGASGANLGGQGAGVQPIMLAAFVDFMLAEAALTLGTTGDAKVYTLRAINKHMDYVRNYALSTADAANIREFYPDEEWSEAIAAYIAYVDNQYTQAGSNDARLNVIGREYWLSLFGNGNEAYNLHRRTGKPANMQPGLLASFGEYPRSFFYPNNYMVTNNTAIQKSSQRVRVFWDNNPEGFIY</sequence>
<dbReference type="EMBL" id="JMIH01000024">
    <property type="protein sequence ID" value="KEO72490.1"/>
    <property type="molecule type" value="Genomic_DNA"/>
</dbReference>
<dbReference type="Gene3D" id="1.25.40.390">
    <property type="match status" value="2"/>
</dbReference>
<feature type="chain" id="PRO_5001695474" evidence="1">
    <location>
        <begin position="20"/>
        <end position="547"/>
    </location>
</feature>
<evidence type="ECO:0000313" key="3">
    <source>
        <dbReference type="Proteomes" id="UP000027821"/>
    </source>
</evidence>
<dbReference type="PROSITE" id="PS51257">
    <property type="entry name" value="PROKAR_LIPOPROTEIN"/>
    <property type="match status" value="1"/>
</dbReference>
<organism evidence="2 3">
    <name type="scientific">Anditalea andensis</name>
    <dbReference type="NCBI Taxonomy" id="1048983"/>
    <lineage>
        <taxon>Bacteria</taxon>
        <taxon>Pseudomonadati</taxon>
        <taxon>Bacteroidota</taxon>
        <taxon>Cytophagia</taxon>
        <taxon>Cytophagales</taxon>
        <taxon>Cytophagaceae</taxon>
        <taxon>Anditalea</taxon>
    </lineage>
</organism>
<comment type="caution">
    <text evidence="2">The sequence shown here is derived from an EMBL/GenBank/DDBJ whole genome shotgun (WGS) entry which is preliminary data.</text>
</comment>
<dbReference type="STRING" id="1048983.EL17_17280"/>
<dbReference type="InterPro" id="IPR011990">
    <property type="entry name" value="TPR-like_helical_dom_sf"/>
</dbReference>
<dbReference type="InterPro" id="IPR024302">
    <property type="entry name" value="SusD-like"/>
</dbReference>